<dbReference type="GO" id="GO:0004144">
    <property type="term" value="F:diacylglycerol O-acyltransferase activity"/>
    <property type="evidence" value="ECO:0007669"/>
    <property type="project" value="UniProtKB-EC"/>
</dbReference>
<feature type="domain" description="O-acyltransferase WSD1 C-terminal" evidence="12">
    <location>
        <begin position="315"/>
        <end position="470"/>
    </location>
</feature>
<comment type="subcellular location">
    <subcellularLocation>
        <location evidence="1">Cell membrane</location>
        <topology evidence="1">Single-pass membrane protein</topology>
    </subcellularLocation>
    <subcellularLocation>
        <location evidence="2">Endoplasmic reticulum membrane</location>
    </subcellularLocation>
</comment>
<reference evidence="13 14" key="1">
    <citation type="submission" date="2018-09" db="EMBL/GenBank/DDBJ databases">
        <title>A high-quality reference genome of wild soybean provides a powerful tool to mine soybean genomes.</title>
        <authorList>
            <person name="Xie M."/>
            <person name="Chung C.Y.L."/>
            <person name="Li M.-W."/>
            <person name="Wong F.-L."/>
            <person name="Chan T.-F."/>
            <person name="Lam H.-M."/>
        </authorList>
    </citation>
    <scope>NUCLEOTIDE SEQUENCE [LARGE SCALE GENOMIC DNA]</scope>
    <source>
        <strain evidence="14">cv. W05</strain>
        <tissue evidence="13">Hypocotyl of etiolated seedlings</tissue>
    </source>
</reference>
<comment type="pathway">
    <text evidence="3">Glycerolipid metabolism; triacylglycerol biosynthesis.</text>
</comment>
<evidence type="ECO:0000256" key="5">
    <source>
        <dbReference type="ARBA" id="ARBA00022679"/>
    </source>
</evidence>
<keyword evidence="14" id="KW-1185">Reference proteome</keyword>
<dbReference type="InterPro" id="IPR004255">
    <property type="entry name" value="O-acyltransferase_WSD1_N"/>
</dbReference>
<dbReference type="GO" id="GO:0005789">
    <property type="term" value="C:endoplasmic reticulum membrane"/>
    <property type="evidence" value="ECO:0007669"/>
    <property type="project" value="UniProtKB-SubCell"/>
</dbReference>
<proteinExistence type="inferred from homology"/>
<evidence type="ECO:0000256" key="10">
    <source>
        <dbReference type="ARBA" id="ARBA00048109"/>
    </source>
</evidence>
<evidence type="ECO:0000256" key="9">
    <source>
        <dbReference type="ARBA" id="ARBA00047604"/>
    </source>
</evidence>
<comment type="catalytic activity">
    <reaction evidence="10">
        <text>an acyl-CoA + a 1,2-diacyl-sn-glycerol = a triacyl-sn-glycerol + CoA</text>
        <dbReference type="Rhea" id="RHEA:10868"/>
        <dbReference type="ChEBI" id="CHEBI:17815"/>
        <dbReference type="ChEBI" id="CHEBI:57287"/>
        <dbReference type="ChEBI" id="CHEBI:58342"/>
        <dbReference type="ChEBI" id="CHEBI:64615"/>
        <dbReference type="EC" id="2.3.1.20"/>
    </reaction>
</comment>
<dbReference type="AlphaFoldDB" id="A0A445FC92"/>
<comment type="caution">
    <text evidence="13">The sequence shown here is derived from an EMBL/GenBank/DDBJ whole genome shotgun (WGS) entry which is preliminary data.</text>
</comment>
<dbReference type="GO" id="GO:0005886">
    <property type="term" value="C:plasma membrane"/>
    <property type="evidence" value="ECO:0007669"/>
    <property type="project" value="UniProtKB-SubCell"/>
</dbReference>
<evidence type="ECO:0000256" key="7">
    <source>
        <dbReference type="ARBA" id="ARBA00023315"/>
    </source>
</evidence>
<protein>
    <submittedName>
        <fullName evidence="13">O-acyltransferase WSD1 isoform B</fullName>
        <ecNumber evidence="13">2.3.1.20</ecNumber>
    </submittedName>
</protein>
<dbReference type="EMBL" id="QZWG01000019">
    <property type="protein sequence ID" value="RZB46459.1"/>
    <property type="molecule type" value="Genomic_DNA"/>
</dbReference>
<dbReference type="Pfam" id="PF03007">
    <property type="entry name" value="WS_DGAT_cat"/>
    <property type="match status" value="1"/>
</dbReference>
<comment type="similarity">
    <text evidence="8">In the N-terminal section; belongs to the long-chain O-acyltransferase family.</text>
</comment>
<keyword evidence="5 13" id="KW-0808">Transferase</keyword>
<comment type="catalytic activity">
    <reaction evidence="9">
        <text>a long chain fatty alcohol + a fatty acyl-CoA = a long-chain alcohol wax ester + CoA</text>
        <dbReference type="Rhea" id="RHEA:38443"/>
        <dbReference type="ChEBI" id="CHEBI:17135"/>
        <dbReference type="ChEBI" id="CHEBI:57287"/>
        <dbReference type="ChEBI" id="CHEBI:77636"/>
        <dbReference type="ChEBI" id="CHEBI:235323"/>
        <dbReference type="EC" id="2.3.1.75"/>
    </reaction>
</comment>
<evidence type="ECO:0000256" key="3">
    <source>
        <dbReference type="ARBA" id="ARBA00004771"/>
    </source>
</evidence>
<evidence type="ECO:0000256" key="1">
    <source>
        <dbReference type="ARBA" id="ARBA00004162"/>
    </source>
</evidence>
<dbReference type="InterPro" id="IPR045034">
    <property type="entry name" value="O-acyltransferase_WSD1-like"/>
</dbReference>
<comment type="pathway">
    <text evidence="4">Lipid metabolism.</text>
</comment>
<dbReference type="Gramene" id="XM_028361383.1">
    <property type="protein sequence ID" value="XP_028217184.1"/>
    <property type="gene ID" value="LOC114399241"/>
</dbReference>
<evidence type="ECO:0000256" key="2">
    <source>
        <dbReference type="ARBA" id="ARBA00004586"/>
    </source>
</evidence>
<feature type="domain" description="O-acyltransferase WSD1-like N-terminal" evidence="11">
    <location>
        <begin position="103"/>
        <end position="260"/>
    </location>
</feature>
<evidence type="ECO:0000256" key="8">
    <source>
        <dbReference type="ARBA" id="ARBA00024360"/>
    </source>
</evidence>
<dbReference type="PANTHER" id="PTHR31650:SF34">
    <property type="entry name" value="O-ACYLTRANSFERASE WSD1-LIKE ISOFORM X1"/>
    <property type="match status" value="1"/>
</dbReference>
<dbReference type="Pfam" id="PF06974">
    <property type="entry name" value="WS_DGAT_C"/>
    <property type="match status" value="1"/>
</dbReference>
<keyword evidence="7 13" id="KW-0012">Acyltransferase</keyword>
<evidence type="ECO:0000313" key="13">
    <source>
        <dbReference type="EMBL" id="RZB46459.1"/>
    </source>
</evidence>
<dbReference type="GO" id="GO:0047196">
    <property type="term" value="F:long-chain-alcohol O-fatty-acyltransferase activity"/>
    <property type="evidence" value="ECO:0007669"/>
    <property type="project" value="UniProtKB-EC"/>
</dbReference>
<evidence type="ECO:0000256" key="6">
    <source>
        <dbReference type="ARBA" id="ARBA00022824"/>
    </source>
</evidence>
<dbReference type="UniPathway" id="UPA00282"/>
<accession>A0A445FC92</accession>
<organism evidence="13 14">
    <name type="scientific">Glycine soja</name>
    <name type="common">Wild soybean</name>
    <dbReference type="NCBI Taxonomy" id="3848"/>
    <lineage>
        <taxon>Eukaryota</taxon>
        <taxon>Viridiplantae</taxon>
        <taxon>Streptophyta</taxon>
        <taxon>Embryophyta</taxon>
        <taxon>Tracheophyta</taxon>
        <taxon>Spermatophyta</taxon>
        <taxon>Magnoliopsida</taxon>
        <taxon>eudicotyledons</taxon>
        <taxon>Gunneridae</taxon>
        <taxon>Pentapetalae</taxon>
        <taxon>rosids</taxon>
        <taxon>fabids</taxon>
        <taxon>Fabales</taxon>
        <taxon>Fabaceae</taxon>
        <taxon>Papilionoideae</taxon>
        <taxon>50 kb inversion clade</taxon>
        <taxon>NPAAA clade</taxon>
        <taxon>indigoferoid/millettioid clade</taxon>
        <taxon>Phaseoleae</taxon>
        <taxon>Glycine</taxon>
        <taxon>Glycine subgen. Soja</taxon>
    </lineage>
</organism>
<evidence type="ECO:0000313" key="14">
    <source>
        <dbReference type="Proteomes" id="UP000289340"/>
    </source>
</evidence>
<dbReference type="GO" id="GO:0019432">
    <property type="term" value="P:triglyceride biosynthetic process"/>
    <property type="evidence" value="ECO:0007669"/>
    <property type="project" value="UniProtKB-UniPathway"/>
</dbReference>
<name>A0A445FC92_GLYSO</name>
<dbReference type="PANTHER" id="PTHR31650">
    <property type="entry name" value="O-ACYLTRANSFERASE (WSD1-LIKE) FAMILY PROTEIN"/>
    <property type="match status" value="1"/>
</dbReference>
<keyword evidence="6" id="KW-0256">Endoplasmic reticulum</keyword>
<dbReference type="InterPro" id="IPR009721">
    <property type="entry name" value="O-acyltransferase_WSD1_C"/>
</dbReference>
<evidence type="ECO:0000259" key="11">
    <source>
        <dbReference type="Pfam" id="PF03007"/>
    </source>
</evidence>
<sequence length="478" mass="53935">MERFHEEEIEEPVSPTGQYLTSSSLSVYILGVLESEVPIDDSQTVPLLQNLFLPINSRFSSIMIRDKNGEKKWKKVEVKLEDHIKVPTFPNGKSSNLFLYDEYLDEYMSTIAVEHLPQNRPLWELHIIKYPTSNAKGTLVFKLHHALGDGFSLMGALLSCMQRADNTSLPFTLPSSQRPKASSISNTKGFFKKLPSIFFQTISEFGWSFLKSKLIEDDQTPIRSCAEDFKTRQMTISDVTFSLDLIKDVKSKLGVSINDVLAGVIFFGIRLYMQEINLKSSQTQSTALVLLNTRNIEGYKSVKEMIEKTNSRSAWGNQYAFLHVSIPELSDSKYANPLEFIREAHKDMTKKKNSLATPLTGMLLDMLRKLRGPEAAASYLRSTLRNSSTTISNIIGPVEQMAVANHPIKGFYFMVAGSPEIINILTELQSLTMTIMSYMGKIRIAFGVEKNFIDKQLFKSCLENSLEMIKEAAKKISA</sequence>
<dbReference type="EC" id="2.3.1.20" evidence="13"/>
<gene>
    <name evidence="13" type="ORF">D0Y65_050474</name>
</gene>
<evidence type="ECO:0000256" key="4">
    <source>
        <dbReference type="ARBA" id="ARBA00005189"/>
    </source>
</evidence>
<dbReference type="Proteomes" id="UP000289340">
    <property type="component" value="Chromosome 19"/>
</dbReference>
<evidence type="ECO:0000259" key="12">
    <source>
        <dbReference type="Pfam" id="PF06974"/>
    </source>
</evidence>